<dbReference type="GO" id="GO:0006508">
    <property type="term" value="P:proteolysis"/>
    <property type="evidence" value="ECO:0007669"/>
    <property type="project" value="UniProtKB-KW"/>
</dbReference>
<organism evidence="10 11">
    <name type="scientific">Rasiella rasia</name>
    <dbReference type="NCBI Taxonomy" id="2744027"/>
    <lineage>
        <taxon>Bacteria</taxon>
        <taxon>Pseudomonadati</taxon>
        <taxon>Bacteroidota</taxon>
        <taxon>Flavobacteriia</taxon>
        <taxon>Flavobacteriales</taxon>
        <taxon>Flavobacteriaceae</taxon>
        <taxon>Rasiella</taxon>
    </lineage>
</organism>
<dbReference type="AlphaFoldDB" id="A0A6G6GKF6"/>
<keyword evidence="11" id="KW-1185">Reference proteome</keyword>
<keyword evidence="3 7" id="KW-0732">Signal</keyword>
<evidence type="ECO:0000256" key="6">
    <source>
        <dbReference type="PROSITE-ProRule" id="PRU01240"/>
    </source>
</evidence>
<dbReference type="Pfam" id="PF00082">
    <property type="entry name" value="Peptidase_S8"/>
    <property type="match status" value="1"/>
</dbReference>
<dbReference type="EMBL" id="CP049057">
    <property type="protein sequence ID" value="QIE58970.1"/>
    <property type="molecule type" value="Genomic_DNA"/>
</dbReference>
<dbReference type="InterPro" id="IPR000209">
    <property type="entry name" value="Peptidase_S8/S53_dom"/>
</dbReference>
<proteinExistence type="inferred from homology"/>
<name>A0A6G6GKF6_9FLAO</name>
<dbReference type="Proteomes" id="UP000505306">
    <property type="component" value="Chromosome"/>
</dbReference>
<dbReference type="InterPro" id="IPR023828">
    <property type="entry name" value="Peptidase_S8_Ser-AS"/>
</dbReference>
<evidence type="ECO:0000256" key="2">
    <source>
        <dbReference type="ARBA" id="ARBA00022670"/>
    </source>
</evidence>
<dbReference type="GO" id="GO:0004252">
    <property type="term" value="F:serine-type endopeptidase activity"/>
    <property type="evidence" value="ECO:0007669"/>
    <property type="project" value="UniProtKB-UniRule"/>
</dbReference>
<dbReference type="InterPro" id="IPR036852">
    <property type="entry name" value="Peptidase_S8/S53_dom_sf"/>
</dbReference>
<reference evidence="10 11" key="1">
    <citation type="submission" date="2020-02" db="EMBL/GenBank/DDBJ databases">
        <title>Complete genome sequence of Flavobacteriaceae bacterium.</title>
        <authorList>
            <person name="Kim S.-J."/>
            <person name="Kim Y.-S."/>
            <person name="Kim K.-H."/>
        </authorList>
    </citation>
    <scope>NUCLEOTIDE SEQUENCE [LARGE SCALE GENOMIC DNA]</scope>
    <source>
        <strain evidence="10 11">RR4-40</strain>
    </source>
</reference>
<feature type="active site" description="Charge relay system" evidence="6">
    <location>
        <position position="216"/>
    </location>
</feature>
<feature type="domain" description="Peptidase S8/S53" evidence="8">
    <location>
        <begin position="167"/>
        <end position="441"/>
    </location>
</feature>
<evidence type="ECO:0000256" key="4">
    <source>
        <dbReference type="ARBA" id="ARBA00022801"/>
    </source>
</evidence>
<feature type="active site" description="Charge relay system" evidence="6">
    <location>
        <position position="176"/>
    </location>
</feature>
<dbReference type="RefSeq" id="WP_164679001.1">
    <property type="nucleotide sequence ID" value="NZ_CP049057.1"/>
</dbReference>
<dbReference type="CDD" id="cd07493">
    <property type="entry name" value="Peptidases_S8_9"/>
    <property type="match status" value="1"/>
</dbReference>
<dbReference type="PIRSF" id="PIRSF037903">
    <property type="entry name" value="Subtilisin_rel_GFO_2223"/>
    <property type="match status" value="1"/>
</dbReference>
<dbReference type="Pfam" id="PF18962">
    <property type="entry name" value="Por_Secre_tail"/>
    <property type="match status" value="1"/>
</dbReference>
<evidence type="ECO:0000256" key="1">
    <source>
        <dbReference type="ARBA" id="ARBA00011073"/>
    </source>
</evidence>
<evidence type="ECO:0000256" key="3">
    <source>
        <dbReference type="ARBA" id="ARBA00022729"/>
    </source>
</evidence>
<feature type="active site" description="Charge relay system" evidence="6">
    <location>
        <position position="395"/>
    </location>
</feature>
<dbReference type="InterPro" id="IPR015500">
    <property type="entry name" value="Peptidase_S8_subtilisin-rel"/>
</dbReference>
<evidence type="ECO:0000313" key="10">
    <source>
        <dbReference type="EMBL" id="QIE58970.1"/>
    </source>
</evidence>
<sequence>MKKIFVLLSFVISTTAMAQQDALVFFVDKADVATSIANPISILTQDALDRKAMHGIAIDERDVPVNEVYITEIKNQPGITVHAKSKWLNAVYVRGSESAINGLTSLASVSDVEFADKTLNRRPFQKKQRDKFALENEASRVTYNYGAAANQTEMIGADFLHEEDFTGTGMVIAVLDSGFPNVFTNNAFSDVVSDGRLLGTYDFAERQTNVDGTGSHGARTFSNIGAFLDGSQDFVGTAPEASFYLFRTEFAPTENPVEEAWWVEALERADSLGVDVVNTSLGYQDYDNPNYDHSYEDLDGETTIAARGGNIAFEKGMLLVTSAGNDGGGFTFVATPGDSKGVLTVGAVDSSGDYAGFSSIGPTVDGRIKPDVMAQGLDAAVVDQDGDVTFNNGTSFSSPIMAGAVASLWESRPEVRNDVIMQVIRESAHLFNNPTDEMGYGIPNFEDAYNALQLLAIEEQVLKENFAVYPNPVRDVMNVSFPKTIEEATVSIYDVLGKRVLQQKITSTGNRVNVSQLSEGMYIAKVTGEGTSNNFKILKQ</sequence>
<dbReference type="InterPro" id="IPR017317">
    <property type="entry name" value="Pept_S8_subtilisin_bacteroid-2"/>
</dbReference>
<protein>
    <submittedName>
        <fullName evidence="10">S8 family serine peptidase</fullName>
    </submittedName>
</protein>
<feature type="signal peptide" evidence="7">
    <location>
        <begin position="1"/>
        <end position="18"/>
    </location>
</feature>
<evidence type="ECO:0000313" key="11">
    <source>
        <dbReference type="Proteomes" id="UP000505306"/>
    </source>
</evidence>
<feature type="domain" description="Secretion system C-terminal sorting" evidence="9">
    <location>
        <begin position="468"/>
        <end position="533"/>
    </location>
</feature>
<feature type="chain" id="PRO_5026309890" evidence="7">
    <location>
        <begin position="19"/>
        <end position="540"/>
    </location>
</feature>
<evidence type="ECO:0000256" key="5">
    <source>
        <dbReference type="ARBA" id="ARBA00022825"/>
    </source>
</evidence>
<keyword evidence="4 6" id="KW-0378">Hydrolase</keyword>
<dbReference type="PANTHER" id="PTHR43806">
    <property type="entry name" value="PEPTIDASE S8"/>
    <property type="match status" value="1"/>
</dbReference>
<dbReference type="PROSITE" id="PS51892">
    <property type="entry name" value="SUBTILASE"/>
    <property type="match status" value="1"/>
</dbReference>
<dbReference type="KEGG" id="mgel:G5B37_05155"/>
<comment type="similarity">
    <text evidence="1 6">Belongs to the peptidase S8 family.</text>
</comment>
<dbReference type="PRINTS" id="PR00723">
    <property type="entry name" value="SUBTILISIN"/>
</dbReference>
<dbReference type="NCBIfam" id="TIGR04183">
    <property type="entry name" value="Por_Secre_tail"/>
    <property type="match status" value="1"/>
</dbReference>
<dbReference type="InterPro" id="IPR050131">
    <property type="entry name" value="Peptidase_S8_subtilisin-like"/>
</dbReference>
<dbReference type="Gene3D" id="3.40.50.200">
    <property type="entry name" value="Peptidase S8/S53 domain"/>
    <property type="match status" value="1"/>
</dbReference>
<evidence type="ECO:0000256" key="7">
    <source>
        <dbReference type="SAM" id="SignalP"/>
    </source>
</evidence>
<evidence type="ECO:0000259" key="9">
    <source>
        <dbReference type="Pfam" id="PF18962"/>
    </source>
</evidence>
<dbReference type="PANTHER" id="PTHR43806:SF67">
    <property type="entry name" value="EGF-LIKE DOMAIN-CONTAINING PROTEIN"/>
    <property type="match status" value="1"/>
</dbReference>
<keyword evidence="2 6" id="KW-0645">Protease</keyword>
<keyword evidence="5 6" id="KW-0720">Serine protease</keyword>
<evidence type="ECO:0000259" key="8">
    <source>
        <dbReference type="Pfam" id="PF00082"/>
    </source>
</evidence>
<dbReference type="InterPro" id="IPR026444">
    <property type="entry name" value="Secre_tail"/>
</dbReference>
<dbReference type="PROSITE" id="PS00138">
    <property type="entry name" value="SUBTILASE_SER"/>
    <property type="match status" value="1"/>
</dbReference>
<accession>A0A6G6GKF6</accession>
<dbReference type="SUPFAM" id="SSF52743">
    <property type="entry name" value="Subtilisin-like"/>
    <property type="match status" value="1"/>
</dbReference>
<gene>
    <name evidence="10" type="ORF">G5B37_05155</name>
</gene>